<evidence type="ECO:0000256" key="9">
    <source>
        <dbReference type="SAM" id="Coils"/>
    </source>
</evidence>
<name>A0A8C8MKI6_ONCTS</name>
<gene>
    <name evidence="13" type="primary">EML1</name>
</gene>
<evidence type="ECO:0000256" key="8">
    <source>
        <dbReference type="PROSITE-ProRule" id="PRU00221"/>
    </source>
</evidence>
<dbReference type="Pfam" id="PF23409">
    <property type="entry name" value="Beta-prop_EML"/>
    <property type="match status" value="1"/>
</dbReference>
<dbReference type="Proteomes" id="UP000694402">
    <property type="component" value="Unassembled WGS sequence"/>
</dbReference>
<keyword evidence="5" id="KW-0493">Microtubule</keyword>
<evidence type="ECO:0000256" key="2">
    <source>
        <dbReference type="ARBA" id="ARBA00006489"/>
    </source>
</evidence>
<dbReference type="CDD" id="cd21947">
    <property type="entry name" value="TD_EMAP1"/>
    <property type="match status" value="1"/>
</dbReference>
<proteinExistence type="inferred from homology"/>
<dbReference type="InterPro" id="IPR001680">
    <property type="entry name" value="WD40_rpt"/>
</dbReference>
<feature type="region of interest" description="Disordered" evidence="10">
    <location>
        <begin position="148"/>
        <end position="193"/>
    </location>
</feature>
<dbReference type="Ensembl" id="ENSOTST00005107062.2">
    <property type="protein sequence ID" value="ENSOTSP00005098961.2"/>
    <property type="gene ID" value="ENSOTSG00005044643.2"/>
</dbReference>
<comment type="similarity">
    <text evidence="2">Belongs to the WD repeat EMAP family.</text>
</comment>
<dbReference type="PROSITE" id="PS50294">
    <property type="entry name" value="WD_REPEATS_REGION"/>
    <property type="match status" value="2"/>
</dbReference>
<evidence type="ECO:0000256" key="4">
    <source>
        <dbReference type="ARBA" id="ARBA00022574"/>
    </source>
</evidence>
<dbReference type="InterPro" id="IPR050630">
    <property type="entry name" value="WD_repeat_EMAP"/>
</dbReference>
<feature type="coiled-coil region" evidence="9">
    <location>
        <begin position="38"/>
        <end position="65"/>
    </location>
</feature>
<evidence type="ECO:0008006" key="15">
    <source>
        <dbReference type="Google" id="ProtNLM"/>
    </source>
</evidence>
<feature type="repeat" description="WD" evidence="8">
    <location>
        <begin position="555"/>
        <end position="596"/>
    </location>
</feature>
<feature type="region of interest" description="Disordered" evidence="10">
    <location>
        <begin position="104"/>
        <end position="129"/>
    </location>
</feature>
<dbReference type="GO" id="GO:0000226">
    <property type="term" value="P:microtubule cytoskeleton organization"/>
    <property type="evidence" value="ECO:0007669"/>
    <property type="project" value="TreeGrafter"/>
</dbReference>
<organism evidence="13 14">
    <name type="scientific">Oncorhynchus tshawytscha</name>
    <name type="common">Chinook salmon</name>
    <name type="synonym">Salmo tshawytscha</name>
    <dbReference type="NCBI Taxonomy" id="74940"/>
    <lineage>
        <taxon>Eukaryota</taxon>
        <taxon>Metazoa</taxon>
        <taxon>Chordata</taxon>
        <taxon>Craniata</taxon>
        <taxon>Vertebrata</taxon>
        <taxon>Euteleostomi</taxon>
        <taxon>Actinopterygii</taxon>
        <taxon>Neopterygii</taxon>
        <taxon>Teleostei</taxon>
        <taxon>Protacanthopterygii</taxon>
        <taxon>Salmoniformes</taxon>
        <taxon>Salmonidae</taxon>
        <taxon>Salmoninae</taxon>
        <taxon>Oncorhynchus</taxon>
    </lineage>
</organism>
<dbReference type="PANTHER" id="PTHR13720">
    <property type="entry name" value="WD-40 REPEAT PROTEIN"/>
    <property type="match status" value="1"/>
</dbReference>
<comment type="subcellular location">
    <subcellularLocation>
        <location evidence="1">Cytoplasm</location>
        <location evidence="1">Cytoskeleton</location>
    </subcellularLocation>
</comment>
<dbReference type="InterPro" id="IPR015943">
    <property type="entry name" value="WD40/YVTN_repeat-like_dom_sf"/>
</dbReference>
<accession>A0A8C8MKI6</accession>
<evidence type="ECO:0000256" key="7">
    <source>
        <dbReference type="ARBA" id="ARBA00023212"/>
    </source>
</evidence>
<evidence type="ECO:0000256" key="1">
    <source>
        <dbReference type="ARBA" id="ARBA00004245"/>
    </source>
</evidence>
<dbReference type="GO" id="GO:0005874">
    <property type="term" value="C:microtubule"/>
    <property type="evidence" value="ECO:0007669"/>
    <property type="project" value="UniProtKB-KW"/>
</dbReference>
<keyword evidence="9" id="KW-0175">Coiled coil</keyword>
<dbReference type="InterPro" id="IPR055439">
    <property type="entry name" value="Beta-prop_EML_1st"/>
</dbReference>
<evidence type="ECO:0000313" key="13">
    <source>
        <dbReference type="Ensembl" id="ENSOTSP00005098961.2"/>
    </source>
</evidence>
<feature type="repeat" description="WD" evidence="8">
    <location>
        <begin position="684"/>
        <end position="715"/>
    </location>
</feature>
<feature type="repeat" description="WD" evidence="8">
    <location>
        <begin position="796"/>
        <end position="831"/>
    </location>
</feature>
<dbReference type="GO" id="GO:0072686">
    <property type="term" value="C:mitotic spindle"/>
    <property type="evidence" value="ECO:0007669"/>
    <property type="project" value="TreeGrafter"/>
</dbReference>
<dbReference type="Gene3D" id="2.130.10.10">
    <property type="entry name" value="YVTN repeat-like/Quinoprotein amine dehydrogenase"/>
    <property type="match status" value="2"/>
</dbReference>
<dbReference type="SUPFAM" id="SSF50978">
    <property type="entry name" value="WD40 repeat-like"/>
    <property type="match status" value="1"/>
</dbReference>
<dbReference type="SUPFAM" id="SSF50993">
    <property type="entry name" value="Peptidase/esterase 'gauge' domain"/>
    <property type="match status" value="1"/>
</dbReference>
<evidence type="ECO:0000256" key="3">
    <source>
        <dbReference type="ARBA" id="ARBA00022490"/>
    </source>
</evidence>
<dbReference type="SUPFAM" id="SSF50960">
    <property type="entry name" value="TolB, C-terminal domain"/>
    <property type="match status" value="1"/>
</dbReference>
<feature type="domain" description="EML-like first beta-propeller" evidence="11">
    <location>
        <begin position="281"/>
        <end position="545"/>
    </location>
</feature>
<evidence type="ECO:0000259" key="11">
    <source>
        <dbReference type="Pfam" id="PF23409"/>
    </source>
</evidence>
<dbReference type="SMART" id="SM00320">
    <property type="entry name" value="WD40"/>
    <property type="match status" value="10"/>
</dbReference>
<dbReference type="PROSITE" id="PS50082">
    <property type="entry name" value="WD_REPEATS_2"/>
    <property type="match status" value="3"/>
</dbReference>
<keyword evidence="6" id="KW-0677">Repeat</keyword>
<feature type="compositionally biased region" description="Polar residues" evidence="10">
    <location>
        <begin position="173"/>
        <end position="185"/>
    </location>
</feature>
<reference evidence="13" key="1">
    <citation type="submission" date="2025-08" db="UniProtKB">
        <authorList>
            <consortium name="Ensembl"/>
        </authorList>
    </citation>
    <scope>IDENTIFICATION</scope>
</reference>
<feature type="domain" description="EML-like second beta-propeller" evidence="12">
    <location>
        <begin position="562"/>
        <end position="830"/>
    </location>
</feature>
<dbReference type="InterPro" id="IPR055442">
    <property type="entry name" value="Beta-prop_EML-like_2nd"/>
</dbReference>
<keyword evidence="4 8" id="KW-0853">WD repeat</keyword>
<protein>
    <recommendedName>
        <fullName evidence="15">EMAP like 1</fullName>
    </recommendedName>
</protein>
<sequence>FVFLTFISRKLSEHHWTNFGLVCVSLPSPDDSASAASSMEVTDRIASLEQRVQMQEDEIQLLKSALADVVRRLSISEEQNTMTNRRGPTKARPMMAALPLRPMVNNGTVLPKKSGGTLPSLSSSRKDAAATAPSGSFMSILLSLPSTVRRTNSNETMSTLTRKDSGDSKSNRTRAGSTGSNSNGKRASESKLKEPVFNTEEGYVKMYLKGRPITMYMAKDLVETYCLEAKSDLPNKKLKLDWVYGYRGRDCRSNLYLLPTGETVYFIASVVVLYNVDEQLQRHYTGHTDDIKCLAVHPDKITIATGQVAGTSSDGKQLAPHVRVWDSVSLNTLHVLGTGFFDRALVCLAFSKSNGGNTLCVVDDSNDHVLSVWDWQREERLADVKCSNEGVFAADFHPTDTNIIVTCGKSHLYFWTLERGTLVKKQGLFEKQEKPKFVLSVTFSENGDTITGDSSGNILVWGKGTNRISHAIQGAHDGSIFALCMLRSGTLVSGGKDRKLISWDGSYQQIQSVEVPELFGPVRTVAEGKGESVLIGTTRNYVLQGSLYGEFTPITQGHTDELWGLAVHPWKPHFLTCGHDKHVSLWDSSSHQPVWTKTMEDAAQSAGFHPSGAVVAIGTQTGRWLVLDTDSKDLVTVHTDGNEQLSVIRFAPDGNFLAIGSHDNYIYIYVVGESGRKYSRLGKCSGHSSFITHLDWSVDSQYLVSNSGDYEILYWIPSVCKQVVSVETTRDIPWATSTCTLGFQVFGLWPDGSDGTDINAVSRSNEKQLLVTGDDFGKVCLFSYPCCQFRAPSHVYGGHSSHVTNVNFLFDDSCLVSTGGKDMSVMQWRIV</sequence>
<reference evidence="13" key="2">
    <citation type="submission" date="2025-09" db="UniProtKB">
        <authorList>
            <consortium name="Ensembl"/>
        </authorList>
    </citation>
    <scope>IDENTIFICATION</scope>
</reference>
<dbReference type="AlphaFoldDB" id="A0A8C8MKI6"/>
<dbReference type="GeneTree" id="ENSGT00940000153887"/>
<feature type="compositionally biased region" description="Basic and acidic residues" evidence="10">
    <location>
        <begin position="161"/>
        <end position="170"/>
    </location>
</feature>
<dbReference type="InterPro" id="IPR005108">
    <property type="entry name" value="HELP"/>
</dbReference>
<dbReference type="Pfam" id="PF03451">
    <property type="entry name" value="HELP"/>
    <property type="match status" value="1"/>
</dbReference>
<dbReference type="FunFam" id="2.130.10.10:FF:000011">
    <property type="entry name" value="Echinoderm microtubule-associated protein-like 2 isoform 1"/>
    <property type="match status" value="1"/>
</dbReference>
<keyword evidence="3" id="KW-0963">Cytoplasm</keyword>
<evidence type="ECO:0000313" key="14">
    <source>
        <dbReference type="Proteomes" id="UP000694402"/>
    </source>
</evidence>
<keyword evidence="7" id="KW-0206">Cytoskeleton</keyword>
<keyword evidence="14" id="KW-1185">Reference proteome</keyword>
<evidence type="ECO:0000259" key="12">
    <source>
        <dbReference type="Pfam" id="PF23414"/>
    </source>
</evidence>
<evidence type="ECO:0000256" key="5">
    <source>
        <dbReference type="ARBA" id="ARBA00022701"/>
    </source>
</evidence>
<dbReference type="InterPro" id="IPR036322">
    <property type="entry name" value="WD40_repeat_dom_sf"/>
</dbReference>
<dbReference type="PANTHER" id="PTHR13720:SF22">
    <property type="entry name" value="ECHINODERM MICROTUBULE-ASSOCIATED PROTEIN-LIKE 1"/>
    <property type="match status" value="1"/>
</dbReference>
<feature type="compositionally biased region" description="Polar residues" evidence="10">
    <location>
        <begin position="148"/>
        <end position="160"/>
    </location>
</feature>
<evidence type="ECO:0000256" key="6">
    <source>
        <dbReference type="ARBA" id="ARBA00022737"/>
    </source>
</evidence>
<dbReference type="FunFam" id="2.130.10.10:FF:000005">
    <property type="entry name" value="Putative echinoderm microtubule-associated protein-like 1"/>
    <property type="match status" value="1"/>
</dbReference>
<dbReference type="GO" id="GO:0008017">
    <property type="term" value="F:microtubule binding"/>
    <property type="evidence" value="ECO:0007669"/>
    <property type="project" value="TreeGrafter"/>
</dbReference>
<dbReference type="Pfam" id="PF23414">
    <property type="entry name" value="Beta-prop_EML_2"/>
    <property type="match status" value="1"/>
</dbReference>
<evidence type="ECO:0000256" key="10">
    <source>
        <dbReference type="SAM" id="MobiDB-lite"/>
    </source>
</evidence>